<dbReference type="Proteomes" id="UP001163321">
    <property type="component" value="Chromosome 3"/>
</dbReference>
<keyword evidence="2" id="KW-1185">Reference proteome</keyword>
<protein>
    <submittedName>
        <fullName evidence="1">Uncharacterized protein</fullName>
    </submittedName>
</protein>
<reference evidence="1 2" key="1">
    <citation type="journal article" date="2022" name="bioRxiv">
        <title>The genome of the oomycete Peronosclerospora sorghi, a cosmopolitan pathogen of maize and sorghum, is inflated with dispersed pseudogenes.</title>
        <authorList>
            <person name="Fletcher K."/>
            <person name="Martin F."/>
            <person name="Isakeit T."/>
            <person name="Cavanaugh K."/>
            <person name="Magill C."/>
            <person name="Michelmore R."/>
        </authorList>
    </citation>
    <scope>NUCLEOTIDE SEQUENCE [LARGE SCALE GENOMIC DNA]</scope>
    <source>
        <strain evidence="1">P6</strain>
    </source>
</reference>
<dbReference type="EMBL" id="CM047582">
    <property type="protein sequence ID" value="KAI9915692.1"/>
    <property type="molecule type" value="Genomic_DNA"/>
</dbReference>
<evidence type="ECO:0000313" key="1">
    <source>
        <dbReference type="EMBL" id="KAI9915692.1"/>
    </source>
</evidence>
<proteinExistence type="predicted"/>
<comment type="caution">
    <text evidence="1">The sequence shown here is derived from an EMBL/GenBank/DDBJ whole genome shotgun (WGS) entry which is preliminary data.</text>
</comment>
<sequence length="118" mass="13070">MNSTVKRFQGLTTLFVEEGEEPKAPVADICSLDDVRPYGWMPRPGKAEESKLVLSLLLKDSPPACSTSKAARVYERIIGKNTKMGSRQHSRLVAATAVDLPPLTELRKNIKLKLAYET</sequence>
<organism evidence="1 2">
    <name type="scientific">Peronosclerospora sorghi</name>
    <dbReference type="NCBI Taxonomy" id="230839"/>
    <lineage>
        <taxon>Eukaryota</taxon>
        <taxon>Sar</taxon>
        <taxon>Stramenopiles</taxon>
        <taxon>Oomycota</taxon>
        <taxon>Peronosporomycetes</taxon>
        <taxon>Peronosporales</taxon>
        <taxon>Peronosporaceae</taxon>
        <taxon>Peronosclerospora</taxon>
    </lineage>
</organism>
<gene>
    <name evidence="1" type="ORF">PsorP6_007799</name>
</gene>
<evidence type="ECO:0000313" key="2">
    <source>
        <dbReference type="Proteomes" id="UP001163321"/>
    </source>
</evidence>
<accession>A0ACC0WAV7</accession>
<name>A0ACC0WAV7_9STRA</name>